<evidence type="ECO:0000256" key="7">
    <source>
        <dbReference type="ARBA" id="ARBA00048242"/>
    </source>
</evidence>
<protein>
    <recommendedName>
        <fullName evidence="8">Proline dehydrogenase</fullName>
        <ecNumber evidence="8">1.5.5.2</ecNumber>
    </recommendedName>
</protein>
<evidence type="ECO:0000256" key="3">
    <source>
        <dbReference type="ARBA" id="ARBA00022630"/>
    </source>
</evidence>
<dbReference type="AlphaFoldDB" id="A0A7M5WY45"/>
<keyword evidence="11" id="KW-1185">Reference proteome</keyword>
<dbReference type="InterPro" id="IPR029041">
    <property type="entry name" value="FAD-linked_oxidoreductase-like"/>
</dbReference>
<dbReference type="Gene3D" id="3.20.20.220">
    <property type="match status" value="1"/>
</dbReference>
<dbReference type="InterPro" id="IPR015659">
    <property type="entry name" value="Proline_oxidase"/>
</dbReference>
<accession>A0A7M5WY45</accession>
<comment type="catalytic activity">
    <reaction evidence="8">
        <text>L-proline + a quinone = (S)-1-pyrroline-5-carboxylate + a quinol + H(+)</text>
        <dbReference type="Rhea" id="RHEA:23784"/>
        <dbReference type="ChEBI" id="CHEBI:15378"/>
        <dbReference type="ChEBI" id="CHEBI:17388"/>
        <dbReference type="ChEBI" id="CHEBI:24646"/>
        <dbReference type="ChEBI" id="CHEBI:60039"/>
        <dbReference type="ChEBI" id="CHEBI:132124"/>
        <dbReference type="EC" id="1.5.5.2"/>
    </reaction>
</comment>
<dbReference type="SUPFAM" id="SSF51730">
    <property type="entry name" value="FAD-linked oxidoreductase"/>
    <property type="match status" value="1"/>
</dbReference>
<proteinExistence type="inferred from homology"/>
<dbReference type="GO" id="GO:0004657">
    <property type="term" value="F:proline dehydrogenase activity"/>
    <property type="evidence" value="ECO:0007669"/>
    <property type="project" value="UniProtKB-EC"/>
</dbReference>
<dbReference type="GO" id="GO:0071949">
    <property type="term" value="F:FAD binding"/>
    <property type="evidence" value="ECO:0007669"/>
    <property type="project" value="TreeGrafter"/>
</dbReference>
<name>A0A7M5WY45_9CNID</name>
<keyword evidence="5 8" id="KW-0560">Oxidoreductase</keyword>
<evidence type="ECO:0000259" key="9">
    <source>
        <dbReference type="Pfam" id="PF01619"/>
    </source>
</evidence>
<dbReference type="PANTHER" id="PTHR13914">
    <property type="entry name" value="PROLINE OXIDASE"/>
    <property type="match status" value="1"/>
</dbReference>
<evidence type="ECO:0000256" key="5">
    <source>
        <dbReference type="ARBA" id="ARBA00023002"/>
    </source>
</evidence>
<evidence type="ECO:0000256" key="6">
    <source>
        <dbReference type="ARBA" id="ARBA00023062"/>
    </source>
</evidence>
<dbReference type="OrthoDB" id="5464at2759"/>
<keyword evidence="6 8" id="KW-0642">Proline metabolism</keyword>
<comment type="catalytic activity">
    <reaction evidence="7">
        <text>trans-4-hydroxy-L-proline + a quinone = (3R,5S)-1-pyrroline-3-hydroxy-5-carboxylate + a quinol + H(+)</text>
        <dbReference type="Rhea" id="RHEA:52512"/>
        <dbReference type="ChEBI" id="CHEBI:15378"/>
        <dbReference type="ChEBI" id="CHEBI:24646"/>
        <dbReference type="ChEBI" id="CHEBI:58375"/>
        <dbReference type="ChEBI" id="CHEBI:62612"/>
        <dbReference type="ChEBI" id="CHEBI:132124"/>
        <dbReference type="EC" id="1.5.5.3"/>
    </reaction>
</comment>
<comment type="similarity">
    <text evidence="2 8">Belongs to the proline oxidase family.</text>
</comment>
<dbReference type="InterPro" id="IPR002872">
    <property type="entry name" value="Proline_DH_dom"/>
</dbReference>
<evidence type="ECO:0000256" key="8">
    <source>
        <dbReference type="RuleBase" id="RU364054"/>
    </source>
</evidence>
<feature type="domain" description="Proline dehydrogenase" evidence="9">
    <location>
        <begin position="159"/>
        <end position="472"/>
    </location>
</feature>
<evidence type="ECO:0000313" key="10">
    <source>
        <dbReference type="EnsemblMetazoa" id="CLYHEMP014842.2"/>
    </source>
</evidence>
<evidence type="ECO:0000313" key="11">
    <source>
        <dbReference type="Proteomes" id="UP000594262"/>
    </source>
</evidence>
<dbReference type="EnsemblMetazoa" id="CLYHEMT014842.2">
    <property type="protein sequence ID" value="CLYHEMP014842.2"/>
    <property type="gene ID" value="CLYHEMG014842"/>
</dbReference>
<comment type="cofactor">
    <cofactor evidence="1 8">
        <name>FAD</name>
        <dbReference type="ChEBI" id="CHEBI:57692"/>
    </cofactor>
</comment>
<keyword evidence="4 8" id="KW-0274">FAD</keyword>
<dbReference type="GO" id="GO:0010133">
    <property type="term" value="P:L-proline catabolic process to L-glutamate"/>
    <property type="evidence" value="ECO:0007669"/>
    <property type="project" value="TreeGrafter"/>
</dbReference>
<dbReference type="GO" id="GO:0005739">
    <property type="term" value="C:mitochondrion"/>
    <property type="evidence" value="ECO:0007669"/>
    <property type="project" value="TreeGrafter"/>
</dbReference>
<dbReference type="EC" id="1.5.5.2" evidence="8"/>
<evidence type="ECO:0000256" key="2">
    <source>
        <dbReference type="ARBA" id="ARBA00005869"/>
    </source>
</evidence>
<evidence type="ECO:0000256" key="1">
    <source>
        <dbReference type="ARBA" id="ARBA00001974"/>
    </source>
</evidence>
<comment type="function">
    <text evidence="8">Converts proline to delta-1-pyrroline-5-carboxylate.</text>
</comment>
<keyword evidence="3 8" id="KW-0285">Flavoprotein</keyword>
<reference evidence="10" key="1">
    <citation type="submission" date="2021-01" db="UniProtKB">
        <authorList>
            <consortium name="EnsemblMetazoa"/>
        </authorList>
    </citation>
    <scope>IDENTIFICATION</scope>
</reference>
<evidence type="ECO:0000256" key="4">
    <source>
        <dbReference type="ARBA" id="ARBA00022827"/>
    </source>
</evidence>
<dbReference type="PANTHER" id="PTHR13914:SF29">
    <property type="entry name" value="HYDROXYPROLINE DEHYDROGENASE"/>
    <property type="match status" value="1"/>
</dbReference>
<dbReference type="Pfam" id="PF01619">
    <property type="entry name" value="Pro_dh"/>
    <property type="match status" value="1"/>
</dbReference>
<dbReference type="Proteomes" id="UP000594262">
    <property type="component" value="Unplaced"/>
</dbReference>
<sequence>MPILIKTGPSIKMLRTRVYKSILQWSSRDVQFMLGSSSTTRHLNQTSNQKSSSIVQAENDGPVLLDFENSRPFRQQTMKQLMRSWTILKLCSHNFIVDNAEKFFLLGRRVVPSSLFQRIMASTFYGHFTAGSDAQSSKPTIHALHEAGIKTMLMIPIENVFEDAKEKEKAFADNFQSILGCVEMIAELEPRGFSQLKITSLEDIKLYKELNRHLIDFETDHKEPGDWDIGKVASLVKEKKFQELTFSDLSEADSKSFQTLLQRVDAICQAGQEKDIHVMIDAEQTYIQAALGYIILVMQAVYNQNKCSVFNTYQCYRKDTLDKVKADQALGERLSFKIAGKFVRGAYMIEERALAKKNGAEDPINQSYEKTGEMYHACVDYVLPKIKKKDAFFMFATHNEESVEYVTKQLTIHDIDIQEENYCFGQIYGMCDHVSFTLGRYGYRIFKSVPVGTIDDTLLYLTRRAMENKSVLWRTKKERLIILEELKQRGKGNR</sequence>
<organism evidence="10 11">
    <name type="scientific">Clytia hemisphaerica</name>
    <dbReference type="NCBI Taxonomy" id="252671"/>
    <lineage>
        <taxon>Eukaryota</taxon>
        <taxon>Metazoa</taxon>
        <taxon>Cnidaria</taxon>
        <taxon>Hydrozoa</taxon>
        <taxon>Hydroidolina</taxon>
        <taxon>Leptothecata</taxon>
        <taxon>Obeliida</taxon>
        <taxon>Clytiidae</taxon>
        <taxon>Clytia</taxon>
    </lineage>
</organism>